<comment type="pathway">
    <text evidence="4 5">Cofactor biosynthesis; NAD(+) biosynthesis; quinolinate from L-kynurenine: step 2/3.</text>
</comment>
<comment type="caution">
    <text evidence="7">The sequence shown here is derived from an EMBL/GenBank/DDBJ whole genome shotgun (WGS) entry which is preliminary data.</text>
</comment>
<feature type="binding site" evidence="4">
    <location>
        <position position="291"/>
    </location>
    <ligand>
        <name>pyridoxal 5'-phosphate</name>
        <dbReference type="ChEBI" id="CHEBI:597326"/>
    </ligand>
</feature>
<feature type="binding site" evidence="4">
    <location>
        <position position="153"/>
    </location>
    <ligand>
        <name>pyridoxal 5'-phosphate</name>
        <dbReference type="ChEBI" id="CHEBI:597326"/>
    </ligand>
</feature>
<dbReference type="InterPro" id="IPR015422">
    <property type="entry name" value="PyrdxlP-dep_Trfase_small"/>
</dbReference>
<evidence type="ECO:0000313" key="8">
    <source>
        <dbReference type="Proteomes" id="UP000242188"/>
    </source>
</evidence>
<feature type="binding site" evidence="4">
    <location>
        <position position="269"/>
    </location>
    <ligand>
        <name>pyridoxal 5'-phosphate</name>
        <dbReference type="ChEBI" id="CHEBI:597326"/>
    </ligand>
</feature>
<comment type="function">
    <text evidence="4 5">Catalyzes the cleavage of L-kynurenine (L-Kyn) and L-3-hydroxykynurenine (L-3OHKyn) into anthranilic acid (AA) and 3-hydroxyanthranilic acid (3-OHAA), respectively.</text>
</comment>
<dbReference type="AlphaFoldDB" id="A0A210Q8V9"/>
<keyword evidence="3 4" id="KW-0663">Pyridoxal phosphate</keyword>
<keyword evidence="4 5" id="KW-0963">Cytoplasm</keyword>
<organism evidence="7 8">
    <name type="scientific">Mizuhopecten yessoensis</name>
    <name type="common">Japanese scallop</name>
    <name type="synonym">Patinopecten yessoensis</name>
    <dbReference type="NCBI Taxonomy" id="6573"/>
    <lineage>
        <taxon>Eukaryota</taxon>
        <taxon>Metazoa</taxon>
        <taxon>Spiralia</taxon>
        <taxon>Lophotrochozoa</taxon>
        <taxon>Mollusca</taxon>
        <taxon>Bivalvia</taxon>
        <taxon>Autobranchia</taxon>
        <taxon>Pteriomorphia</taxon>
        <taxon>Pectinida</taxon>
        <taxon>Pectinoidea</taxon>
        <taxon>Pectinidae</taxon>
        <taxon>Mizuhopecten</taxon>
    </lineage>
</organism>
<comment type="similarity">
    <text evidence="4 5">Belongs to the kynureninase family.</text>
</comment>
<dbReference type="GO" id="GO:0030170">
    <property type="term" value="F:pyridoxal phosphate binding"/>
    <property type="evidence" value="ECO:0007669"/>
    <property type="project" value="UniProtKB-UniRule"/>
</dbReference>
<comment type="catalytic activity">
    <reaction evidence="4 5">
        <text>L-kynurenine + H2O = anthranilate + L-alanine + H(+)</text>
        <dbReference type="Rhea" id="RHEA:16813"/>
        <dbReference type="ChEBI" id="CHEBI:15377"/>
        <dbReference type="ChEBI" id="CHEBI:15378"/>
        <dbReference type="ChEBI" id="CHEBI:16567"/>
        <dbReference type="ChEBI" id="CHEBI:57959"/>
        <dbReference type="ChEBI" id="CHEBI:57972"/>
        <dbReference type="EC" id="3.7.1.3"/>
    </reaction>
</comment>
<proteinExistence type="inferred from homology"/>
<dbReference type="InterPro" id="IPR010111">
    <property type="entry name" value="Kynureninase"/>
</dbReference>
<feature type="binding site" evidence="4">
    <location>
        <position position="349"/>
    </location>
    <ligand>
        <name>pyridoxal 5'-phosphate</name>
        <dbReference type="ChEBI" id="CHEBI:597326"/>
    </ligand>
</feature>
<dbReference type="Pfam" id="PF00266">
    <property type="entry name" value="Aminotran_5"/>
    <property type="match status" value="1"/>
</dbReference>
<dbReference type="GO" id="GO:0034354">
    <property type="term" value="P:'de novo' NAD+ biosynthetic process from L-tryptophan"/>
    <property type="evidence" value="ECO:0007669"/>
    <property type="project" value="UniProtKB-UniRule"/>
</dbReference>
<dbReference type="GO" id="GO:0019441">
    <property type="term" value="P:L-tryptophan catabolic process to kynurenine"/>
    <property type="evidence" value="ECO:0007669"/>
    <property type="project" value="TreeGrafter"/>
</dbReference>
<dbReference type="GO" id="GO:0030429">
    <property type="term" value="F:kynureninase activity"/>
    <property type="evidence" value="ECO:0007669"/>
    <property type="project" value="UniProtKB-UniRule"/>
</dbReference>
<dbReference type="GO" id="GO:0043420">
    <property type="term" value="P:anthranilate metabolic process"/>
    <property type="evidence" value="ECO:0007669"/>
    <property type="project" value="UniProtKB-UniRule"/>
</dbReference>
<dbReference type="HAMAP" id="MF_01970">
    <property type="entry name" value="Kynureninase"/>
    <property type="match status" value="1"/>
</dbReference>
<dbReference type="PANTHER" id="PTHR14084:SF0">
    <property type="entry name" value="KYNURENINASE"/>
    <property type="match status" value="1"/>
</dbReference>
<gene>
    <name evidence="4" type="primary">KYNU</name>
    <name evidence="7" type="ORF">KP79_PYT23621</name>
</gene>
<dbReference type="InterPro" id="IPR000192">
    <property type="entry name" value="Aminotrans_V_dom"/>
</dbReference>
<dbReference type="Pfam" id="PF22580">
    <property type="entry name" value="KYNU_C"/>
    <property type="match status" value="1"/>
</dbReference>
<dbReference type="GO" id="GO:0019805">
    <property type="term" value="P:quinolinate biosynthetic process"/>
    <property type="evidence" value="ECO:0007669"/>
    <property type="project" value="UniProtKB-UniRule"/>
</dbReference>
<dbReference type="PANTHER" id="PTHR14084">
    <property type="entry name" value="KYNURENINASE"/>
    <property type="match status" value="1"/>
</dbReference>
<dbReference type="NCBIfam" id="TIGR01814">
    <property type="entry name" value="kynureninase"/>
    <property type="match status" value="1"/>
</dbReference>
<dbReference type="InterPro" id="IPR015424">
    <property type="entry name" value="PyrdxlP-dep_Trfase"/>
</dbReference>
<comment type="catalytic activity">
    <reaction evidence="5">
        <text>3-hydroxy-L-kynurenine + H2O = 3-hydroxyanthranilate + L-alanine + H(+)</text>
        <dbReference type="Rhea" id="RHEA:25143"/>
        <dbReference type="ChEBI" id="CHEBI:15377"/>
        <dbReference type="ChEBI" id="CHEBI:15378"/>
        <dbReference type="ChEBI" id="CHEBI:36559"/>
        <dbReference type="ChEBI" id="CHEBI:57972"/>
        <dbReference type="ChEBI" id="CHEBI:58125"/>
        <dbReference type="EC" id="3.7.1.3"/>
    </reaction>
</comment>
<dbReference type="UniPathway" id="UPA00334">
    <property type="reaction ID" value="UER00455"/>
</dbReference>
<feature type="binding site" evidence="4">
    <location>
        <position position="321"/>
    </location>
    <ligand>
        <name>pyridoxal 5'-phosphate</name>
        <dbReference type="ChEBI" id="CHEBI:597326"/>
    </ligand>
</feature>
<comment type="subunit">
    <text evidence="4 5">Homodimer.</text>
</comment>
<comment type="cofactor">
    <cofactor evidence="4 5">
        <name>pyridoxal 5'-phosphate</name>
        <dbReference type="ChEBI" id="CHEBI:597326"/>
    </cofactor>
</comment>
<feature type="binding site" evidence="4">
    <location>
        <position position="154"/>
    </location>
    <ligand>
        <name>pyridoxal 5'-phosphate</name>
        <dbReference type="ChEBI" id="CHEBI:597326"/>
    </ligand>
</feature>
<dbReference type="GO" id="GO:0005737">
    <property type="term" value="C:cytoplasm"/>
    <property type="evidence" value="ECO:0007669"/>
    <property type="project" value="UniProtKB-SubCell"/>
</dbReference>
<dbReference type="Proteomes" id="UP000242188">
    <property type="component" value="Unassembled WGS sequence"/>
</dbReference>
<dbReference type="EC" id="3.7.1.3" evidence="4 5"/>
<name>A0A210Q8V9_MIZYE</name>
<dbReference type="UniPathway" id="UPA00253">
    <property type="reaction ID" value="UER00329"/>
</dbReference>
<feature type="binding site" evidence="4">
    <location>
        <position position="266"/>
    </location>
    <ligand>
        <name>pyridoxal 5'-phosphate</name>
        <dbReference type="ChEBI" id="CHEBI:597326"/>
    </ligand>
</feature>
<accession>A0A210Q8V9</accession>
<comment type="pathway">
    <text evidence="4 5">Amino-acid degradation; L-kynurenine degradation; L-alanine and anthranilate from L-kynurenine: step 1/1.</text>
</comment>
<evidence type="ECO:0000256" key="5">
    <source>
        <dbReference type="PIRNR" id="PIRNR038800"/>
    </source>
</evidence>
<dbReference type="InterPro" id="IPR015421">
    <property type="entry name" value="PyrdxlP-dep_Trfase_major"/>
</dbReference>
<evidence type="ECO:0000256" key="1">
    <source>
        <dbReference type="ARBA" id="ARBA00022642"/>
    </source>
</evidence>
<dbReference type="FunFam" id="3.40.640.10:FF:000031">
    <property type="entry name" value="Kynureninase"/>
    <property type="match status" value="1"/>
</dbReference>
<dbReference type="Gene3D" id="3.40.640.10">
    <property type="entry name" value="Type I PLP-dependent aspartate aminotransferase-like (Major domain)"/>
    <property type="match status" value="1"/>
</dbReference>
<evidence type="ECO:0000313" key="7">
    <source>
        <dbReference type="EMBL" id="OWF45173.1"/>
    </source>
</evidence>
<keyword evidence="1 4" id="KW-0662">Pyridine nucleotide biosynthesis</keyword>
<dbReference type="PIRSF" id="PIRSF038800">
    <property type="entry name" value="KYNU"/>
    <property type="match status" value="1"/>
</dbReference>
<feature type="binding site" evidence="4">
    <location>
        <position position="237"/>
    </location>
    <ligand>
        <name>pyridoxal 5'-phosphate</name>
        <dbReference type="ChEBI" id="CHEBI:597326"/>
    </ligand>
</feature>
<dbReference type="SUPFAM" id="SSF53383">
    <property type="entry name" value="PLP-dependent transferases"/>
    <property type="match status" value="1"/>
</dbReference>
<comment type="subcellular location">
    <subcellularLocation>
        <location evidence="4 5">Cytoplasm</location>
    </subcellularLocation>
</comment>
<feature type="binding site" evidence="4">
    <location>
        <begin position="181"/>
        <end position="184"/>
    </location>
    <ligand>
        <name>pyridoxal 5'-phosphate</name>
        <dbReference type="ChEBI" id="CHEBI:597326"/>
    </ligand>
</feature>
<evidence type="ECO:0000259" key="6">
    <source>
        <dbReference type="Pfam" id="PF00266"/>
    </source>
</evidence>
<sequence>MNKIMSDDERCRVAKKAKVDALHPCDELKRIAKELDCEMTEKEFAKHMDNIDPLQSLRQDFYYPKMKEVLGTDLSLVDPDEDCVYFCGNSLGLCPKNTKKYMDVELNKWAKIGVQGHLQGEGMPWAKCDECLDADMAKLVGGRPGEVAIMNGLTVNLHLLLISFYRPTAKRHKIMCESKAFPSDHYTFQSQIKLHGFDPETSLLCVEPRKGEMTLRSEDILAKIEEEGESIAVICFSGVQYYTGQVMDMPTITRAGHAKGCYVGFDLAHAAGNVPLYLHDWDIDFACWCTYKYINSSAGCLACIFLHDKHKHNDFPKLLGWWGHNPNTRFNMDNELDLCPGAYGYRISNPAGLLCPPLKASLEIFNKTSMEEIRAKSKLLTAYLEYCIVEKYGQTNGIAEGTLEPIDGDFKHVHVHIFTPSDPEQRGAQLSLSFSVNISYVFKELEKRGVICDERKPSVIRVSPAPLYCSFQDVQRFMEYLDQALKAAAITAALDKE</sequence>
<reference evidence="7 8" key="1">
    <citation type="journal article" date="2017" name="Nat. Ecol. Evol.">
        <title>Scallop genome provides insights into evolution of bilaterian karyotype and development.</title>
        <authorList>
            <person name="Wang S."/>
            <person name="Zhang J."/>
            <person name="Jiao W."/>
            <person name="Li J."/>
            <person name="Xun X."/>
            <person name="Sun Y."/>
            <person name="Guo X."/>
            <person name="Huan P."/>
            <person name="Dong B."/>
            <person name="Zhang L."/>
            <person name="Hu X."/>
            <person name="Sun X."/>
            <person name="Wang J."/>
            <person name="Zhao C."/>
            <person name="Wang Y."/>
            <person name="Wang D."/>
            <person name="Huang X."/>
            <person name="Wang R."/>
            <person name="Lv J."/>
            <person name="Li Y."/>
            <person name="Zhang Z."/>
            <person name="Liu B."/>
            <person name="Lu W."/>
            <person name="Hui Y."/>
            <person name="Liang J."/>
            <person name="Zhou Z."/>
            <person name="Hou R."/>
            <person name="Li X."/>
            <person name="Liu Y."/>
            <person name="Li H."/>
            <person name="Ning X."/>
            <person name="Lin Y."/>
            <person name="Zhao L."/>
            <person name="Xing Q."/>
            <person name="Dou J."/>
            <person name="Li Y."/>
            <person name="Mao J."/>
            <person name="Guo H."/>
            <person name="Dou H."/>
            <person name="Li T."/>
            <person name="Mu C."/>
            <person name="Jiang W."/>
            <person name="Fu Q."/>
            <person name="Fu X."/>
            <person name="Miao Y."/>
            <person name="Liu J."/>
            <person name="Yu Q."/>
            <person name="Li R."/>
            <person name="Liao H."/>
            <person name="Li X."/>
            <person name="Kong Y."/>
            <person name="Jiang Z."/>
            <person name="Chourrout D."/>
            <person name="Li R."/>
            <person name="Bao Z."/>
        </authorList>
    </citation>
    <scope>NUCLEOTIDE SEQUENCE [LARGE SCALE GENOMIC DNA]</scope>
    <source>
        <strain evidence="7 8">PY_sf001</strain>
    </source>
</reference>
<dbReference type="EMBL" id="NEDP02004556">
    <property type="protein sequence ID" value="OWF45173.1"/>
    <property type="molecule type" value="Genomic_DNA"/>
</dbReference>
<feature type="modified residue" description="N6-(pyridoxal phosphate)lysine" evidence="4">
    <location>
        <position position="292"/>
    </location>
</feature>
<dbReference type="STRING" id="6573.A0A210Q8V9"/>
<keyword evidence="8" id="KW-1185">Reference proteome</keyword>
<feature type="domain" description="Aminotransferase class V" evidence="6">
    <location>
        <begin position="215"/>
        <end position="386"/>
    </location>
</feature>
<dbReference type="OrthoDB" id="5978656at2759"/>
<dbReference type="Gene3D" id="3.90.1150.10">
    <property type="entry name" value="Aspartate Aminotransferase, domain 1"/>
    <property type="match status" value="1"/>
</dbReference>
<dbReference type="GO" id="GO:0097053">
    <property type="term" value="P:L-kynurenine catabolic process"/>
    <property type="evidence" value="ECO:0007669"/>
    <property type="project" value="UniProtKB-UniRule"/>
</dbReference>
<evidence type="ECO:0000256" key="4">
    <source>
        <dbReference type="HAMAP-Rule" id="MF_03017"/>
    </source>
</evidence>
<protein>
    <recommendedName>
        <fullName evidence="4 5">Kynureninase</fullName>
        <ecNumber evidence="4 5">3.7.1.3</ecNumber>
    </recommendedName>
    <alternativeName>
        <fullName evidence="4">L-kynurenine hydrolase</fullName>
    </alternativeName>
</protein>
<keyword evidence="2 4" id="KW-0378">Hydrolase</keyword>
<evidence type="ECO:0000256" key="3">
    <source>
        <dbReference type="ARBA" id="ARBA00022898"/>
    </source>
</evidence>
<evidence type="ECO:0000256" key="2">
    <source>
        <dbReference type="ARBA" id="ARBA00022801"/>
    </source>
</evidence>